<dbReference type="Pfam" id="PF14361">
    <property type="entry name" value="RsbRD_N"/>
    <property type="match status" value="1"/>
</dbReference>
<organism evidence="2">
    <name type="scientific">hot springs metagenome</name>
    <dbReference type="NCBI Taxonomy" id="433727"/>
    <lineage>
        <taxon>unclassified sequences</taxon>
        <taxon>metagenomes</taxon>
        <taxon>ecological metagenomes</taxon>
    </lineage>
</organism>
<protein>
    <recommendedName>
        <fullName evidence="1">RsbT co-antagonist protein RsbRD N-terminal domain-containing protein</fullName>
    </recommendedName>
</protein>
<comment type="caution">
    <text evidence="2">The sequence shown here is derived from an EMBL/GenBank/DDBJ whole genome shotgun (WGS) entry which is preliminary data.</text>
</comment>
<gene>
    <name evidence="2" type="ORF">A45J_1173</name>
</gene>
<dbReference type="InterPro" id="IPR025751">
    <property type="entry name" value="RsbRD_N_dom"/>
</dbReference>
<name>A0A5J4L2E8_9ZZZZ</name>
<dbReference type="AlphaFoldDB" id="A0A5J4L2E8"/>
<evidence type="ECO:0000259" key="1">
    <source>
        <dbReference type="Pfam" id="PF14361"/>
    </source>
</evidence>
<accession>A0A5J4L2E8</accession>
<feature type="domain" description="RsbT co-antagonist protein RsbRD N-terminal" evidence="1">
    <location>
        <begin position="15"/>
        <end position="149"/>
    </location>
</feature>
<sequence length="190" mass="22190">MTSLNELLSEKKQVILDKWFDMILETYPHDTAIFLKKQKDQFANPVGSTIYRGMESVLDLFLSGSEIDTMKKSLDEIIRIRAIQDFLPSHALAFIVELKRVVRGEINGAMYKEQLNDELSAFEHWVDSLLLLSFDIYMECREKIYDLKANELRNMTSKLVERANRIFEAKYRDIDLEDIISQGNKTERGE</sequence>
<proteinExistence type="predicted"/>
<reference evidence="2" key="1">
    <citation type="submission" date="2019-10" db="EMBL/GenBank/DDBJ databases">
        <title>Metagenomic sequencing of thiosulfate-disproportionating enrichment culture.</title>
        <authorList>
            <person name="Umezawa K."/>
            <person name="Kojima H."/>
            <person name="Fukui M."/>
        </authorList>
    </citation>
    <scope>NUCLEOTIDE SEQUENCE</scope>
    <source>
        <strain evidence="2">45J</strain>
    </source>
</reference>
<evidence type="ECO:0000313" key="2">
    <source>
        <dbReference type="EMBL" id="GER93432.1"/>
    </source>
</evidence>
<dbReference type="EMBL" id="BLAB01000001">
    <property type="protein sequence ID" value="GER93432.1"/>
    <property type="molecule type" value="Genomic_DNA"/>
</dbReference>